<accession>A0A8I2YHQ6</accession>
<sequence length="461" mass="52780">MACRLTRFIQMRTRLGLTRARQQGHTVASIQAIMAELRETYPNAGSREMVNILFHEQGLSVPRRVVQEYFVTHEPHLIKQRRANRLQRRRFWAAGVNDIWAVDQHDKWLRFGLALHIGIEPFSGRILWLKVWHSNRNPQLILSYYLEAVETLGFIPMVTQSDPGTENFGIANAQTMLRQLYDPALRGHVQHRWMRLKKNIMPEIAWSQLRRRFAPGFEKLFDAGIQSGWYDPDNTLQLMVFRWVFIPWLQTELNNYMQRVNLTRKRRDKNKILPHGAPRLIHQSPEDYGALDFKVAVEQTTVDTARSVYINADHPVFDLVPPSLGAFIENCYNKLGRPPVDRSSVWTVYLTLLRTLQDHDHDIIQGVLTAAIDAENLNAARGEELPLMAGLDDLPANADGYMGGVGGGTGLQHIRHLDDLENDDDPLPAGFDESMVDISPLIIDAFSDDELNPNDIDIDDV</sequence>
<dbReference type="AlphaFoldDB" id="A0A8I2YHQ6"/>
<evidence type="ECO:0000259" key="1">
    <source>
        <dbReference type="Pfam" id="PF24764"/>
    </source>
</evidence>
<gene>
    <name evidence="2" type="ORF">JVT61DRAFT_8961</name>
</gene>
<name>A0A8I2YHQ6_9AGAM</name>
<dbReference type="Pfam" id="PF24764">
    <property type="entry name" value="rva_4"/>
    <property type="match status" value="1"/>
</dbReference>
<dbReference type="OrthoDB" id="5946233at2759"/>
<proteinExistence type="predicted"/>
<dbReference type="PANTHER" id="PTHR46177:SF1">
    <property type="entry name" value="INTEGRASE CATALYTIC DOMAIN-CONTAINING PROTEIN"/>
    <property type="match status" value="1"/>
</dbReference>
<dbReference type="EMBL" id="JAGFBS010000031">
    <property type="protein sequence ID" value="KAG6371947.1"/>
    <property type="molecule type" value="Genomic_DNA"/>
</dbReference>
<dbReference type="PANTHER" id="PTHR46177">
    <property type="entry name" value="INTEGRASE CATALYTIC DOMAIN-CONTAINING PROTEIN"/>
    <property type="match status" value="1"/>
</dbReference>
<evidence type="ECO:0000313" key="2">
    <source>
        <dbReference type="EMBL" id="KAG6371947.1"/>
    </source>
</evidence>
<comment type="caution">
    <text evidence="2">The sequence shown here is derived from an EMBL/GenBank/DDBJ whole genome shotgun (WGS) entry which is preliminary data.</text>
</comment>
<reference evidence="2" key="1">
    <citation type="submission" date="2021-03" db="EMBL/GenBank/DDBJ databases">
        <title>Evolutionary innovations through gain and loss of genes in the ectomycorrhizal Boletales.</title>
        <authorList>
            <person name="Wu G."/>
            <person name="Miyauchi S."/>
            <person name="Morin E."/>
            <person name="Yang Z.-L."/>
            <person name="Xu J."/>
            <person name="Martin F.M."/>
        </authorList>
    </citation>
    <scope>NUCLEOTIDE SEQUENCE</scope>
    <source>
        <strain evidence="2">BR01</strain>
    </source>
</reference>
<protein>
    <recommendedName>
        <fullName evidence="1">Integrase core domain-containing protein</fullName>
    </recommendedName>
</protein>
<dbReference type="Proteomes" id="UP000683000">
    <property type="component" value="Unassembled WGS sequence"/>
</dbReference>
<dbReference type="InterPro" id="IPR058913">
    <property type="entry name" value="Integrase_dom_put"/>
</dbReference>
<feature type="domain" description="Integrase core" evidence="1">
    <location>
        <begin position="95"/>
        <end position="271"/>
    </location>
</feature>
<evidence type="ECO:0000313" key="3">
    <source>
        <dbReference type="Proteomes" id="UP000683000"/>
    </source>
</evidence>
<organism evidence="2 3">
    <name type="scientific">Boletus reticuloceps</name>
    <dbReference type="NCBI Taxonomy" id="495285"/>
    <lineage>
        <taxon>Eukaryota</taxon>
        <taxon>Fungi</taxon>
        <taxon>Dikarya</taxon>
        <taxon>Basidiomycota</taxon>
        <taxon>Agaricomycotina</taxon>
        <taxon>Agaricomycetes</taxon>
        <taxon>Agaricomycetidae</taxon>
        <taxon>Boletales</taxon>
        <taxon>Boletineae</taxon>
        <taxon>Boletaceae</taxon>
        <taxon>Boletoideae</taxon>
        <taxon>Boletus</taxon>
    </lineage>
</organism>
<keyword evidence="3" id="KW-1185">Reference proteome</keyword>